<dbReference type="EMBL" id="RPFW01000002">
    <property type="protein sequence ID" value="TVZ04768.1"/>
    <property type="molecule type" value="Genomic_DNA"/>
</dbReference>
<dbReference type="InterPro" id="IPR012467">
    <property type="entry name" value="DUF1684"/>
</dbReference>
<keyword evidence="2" id="KW-1185">Reference proteome</keyword>
<sequence length="212" mass="23242">MDPVTALQLADWRRATAALYARVREQADPAAAHALWRAGRDGLMSSHPQSALPEDDPLRVTGVPYWPYDPALRFAVPVEPAAEHKRLEIDTGADGVTRLEQVGWVTIPAPVGRRLALWWLDQYGGGLFLPVRDATAGGASYGGGRYLLDTAKGADLGSDGRHIVIDFNFTYHPSCRYDPRWVCPLAPAENTIDVPINAGERLSPLRPGRWPV</sequence>
<protein>
    <submittedName>
        <fullName evidence="1">DUF1684 domain-containing protein</fullName>
    </submittedName>
</protein>
<name>A0A6P2C0Q2_9ACTN</name>
<dbReference type="PANTHER" id="PTHR41913:SF1">
    <property type="entry name" value="DUF1684 DOMAIN-CONTAINING PROTEIN"/>
    <property type="match status" value="1"/>
</dbReference>
<organism evidence="1 2">
    <name type="scientific">Trebonia kvetii</name>
    <dbReference type="NCBI Taxonomy" id="2480626"/>
    <lineage>
        <taxon>Bacteria</taxon>
        <taxon>Bacillati</taxon>
        <taxon>Actinomycetota</taxon>
        <taxon>Actinomycetes</taxon>
        <taxon>Streptosporangiales</taxon>
        <taxon>Treboniaceae</taxon>
        <taxon>Trebonia</taxon>
    </lineage>
</organism>
<evidence type="ECO:0000313" key="1">
    <source>
        <dbReference type="EMBL" id="TVZ04768.1"/>
    </source>
</evidence>
<reference evidence="1 2" key="1">
    <citation type="submission" date="2018-11" db="EMBL/GenBank/DDBJ databases">
        <title>Trebonia kvetii gen.nov., sp.nov., a novel acidophilic actinobacterium, and proposal of the new actinobacterial family Treboniaceae fam. nov.</title>
        <authorList>
            <person name="Rapoport D."/>
            <person name="Sagova-Mareckova M."/>
            <person name="Sedlacek I."/>
            <person name="Provaznik J."/>
            <person name="Kralova S."/>
            <person name="Pavlinic D."/>
            <person name="Benes V."/>
            <person name="Kopecky J."/>
        </authorList>
    </citation>
    <scope>NUCLEOTIDE SEQUENCE [LARGE SCALE GENOMIC DNA]</scope>
    <source>
        <strain evidence="1 2">15Tr583</strain>
    </source>
</reference>
<comment type="caution">
    <text evidence="1">The sequence shown here is derived from an EMBL/GenBank/DDBJ whole genome shotgun (WGS) entry which is preliminary data.</text>
</comment>
<dbReference type="AlphaFoldDB" id="A0A6P2C0Q2"/>
<dbReference type="PANTHER" id="PTHR41913">
    <property type="entry name" value="DUF1684 DOMAIN-CONTAINING PROTEIN"/>
    <property type="match status" value="1"/>
</dbReference>
<proteinExistence type="predicted"/>
<dbReference type="Pfam" id="PF07920">
    <property type="entry name" value="DUF1684"/>
    <property type="match status" value="1"/>
</dbReference>
<evidence type="ECO:0000313" key="2">
    <source>
        <dbReference type="Proteomes" id="UP000460272"/>
    </source>
</evidence>
<gene>
    <name evidence="1" type="ORF">EAS64_08895</name>
</gene>
<accession>A0A6P2C0Q2</accession>
<dbReference type="OrthoDB" id="5493262at2"/>
<dbReference type="Proteomes" id="UP000460272">
    <property type="component" value="Unassembled WGS sequence"/>
</dbReference>
<dbReference type="RefSeq" id="WP_145852476.1">
    <property type="nucleotide sequence ID" value="NZ_RPFW01000002.1"/>
</dbReference>